<evidence type="ECO:0000313" key="1">
    <source>
        <dbReference type="EMBL" id="KAI4582515.1"/>
    </source>
</evidence>
<dbReference type="Proteomes" id="UP001057279">
    <property type="component" value="Linkage Group LG08"/>
</dbReference>
<organism evidence="1 2">
    <name type="scientific">Ovis ammon polii x Ovis aries</name>
    <dbReference type="NCBI Taxonomy" id="2918886"/>
    <lineage>
        <taxon>Eukaryota</taxon>
        <taxon>Metazoa</taxon>
        <taxon>Chordata</taxon>
        <taxon>Craniata</taxon>
        <taxon>Vertebrata</taxon>
        <taxon>Euteleostomi</taxon>
        <taxon>Mammalia</taxon>
        <taxon>Eutheria</taxon>
        <taxon>Laurasiatheria</taxon>
        <taxon>Artiodactyla</taxon>
        <taxon>Ruminantia</taxon>
        <taxon>Pecora</taxon>
        <taxon>Bovidae</taxon>
        <taxon>Caprinae</taxon>
        <taxon>Ovis</taxon>
    </lineage>
</organism>
<dbReference type="EMBL" id="CM043033">
    <property type="protein sequence ID" value="KAI4582515.1"/>
    <property type="molecule type" value="Genomic_DNA"/>
</dbReference>
<name>A0ACB9UY14_9CETA</name>
<protein>
    <submittedName>
        <fullName evidence="1">Uncharacterized protein</fullName>
    </submittedName>
</protein>
<accession>A0ACB9UY14</accession>
<evidence type="ECO:0000313" key="2">
    <source>
        <dbReference type="Proteomes" id="UP001057279"/>
    </source>
</evidence>
<keyword evidence="2" id="KW-1185">Reference proteome</keyword>
<reference evidence="1" key="1">
    <citation type="submission" date="2022-03" db="EMBL/GenBank/DDBJ databases">
        <title>Genomic analyses of argali, domestic sheep and their hybrids provide insights into chromosomal evolution, heterosis and genetic basis of agronomic traits.</title>
        <authorList>
            <person name="Li M."/>
        </authorList>
    </citation>
    <scope>NUCLEOTIDE SEQUENCE</scope>
    <source>
        <strain evidence="1">F1 hybrid</strain>
    </source>
</reference>
<gene>
    <name evidence="1" type="ORF">MJG53_009066</name>
</gene>
<sequence length="1162" mass="132496">MGKSPVLLMRWIISEIYAVWKIFNGSALANYFKGTAGDPPLLVWKPWEHIYSLCKAVKGHMPLFNSYGKYVVKLYWMGCWRKITIDDFLPFDEENNLLLPATTYEFELWPMLLCKAIIKLANVDIHVAERRELGEFTVIHALTGSSAIQSPQMVVYATFTPLYLFEKKIFLLEKMADSAEKLREYGLSHICSHPVLVTRTRSCPLIAPPKPPPVPPWKLFRPKKEAVITDEAQEIVIKKPDQFLEISSPFLNYRMTPFTIPTETHFVRSFIKKGQVPGSGLSSLTENDETATFSQIDLNQLTKIMSQGNVASQPVLGKDETADYGVNDTVHPAEGVSLEKDLISQTTATQEKSQEELTTINNSVSKEIWLDFEDFCVCFQTLYIFHKPSSYCLNFQKSEFKNWEIPAGTGRYEMQQLVYFLQFSDERVSYHLFMDSLKPIELLICFSALVRWGESGALTKNSPPIEPGLLTVETVSWKSLKPRDLVVTIHTYATKATVVRLPVGRHTLLFTAYSPVGHSIHICSMATFVIGDEDVVLPNFEPESYRFTEQALTILKAVGHVIANFKDKAKLPAALKDLQTAHYPIPFQDKELTAQHFRVFHISLWRLMKKAQITKPPPNTKFAFRAVVLDLDLLDSSLEEASLAEWVDAKYSVPTSDKDYSPEEVAAAIKIQAMWRGTYVRLLMKARTPDTKENASVADTLQKVWAVLEQNMEQYAISLLRLMFKSKCKSMESYPCYQDEETKIAFADYTVTYTDQPPNTWFIVFRETFLVPQDMILVPKVYTTLPVCMLHIVNNDTMEQVPKVFQKVVPYLYTKNKKGYTFVAEAYTGDMYVSSSRWKLRLIGSYHPLPCLSRDPPCNTFAIKEIRDYYIPNDKKIIFRYSVKVALPHPVTIHVRTSKPDVFIKLQILENEEVIVSSTGKGQAIIPAINFLGNEKVLSSQSSKQVLSTHATLKKEQDLYIKKKSAGGQKSYKRPGSAIVDTGQPIMDEETSYIPTIDENASTPQQVYKYIIQCLVLYNSWPLTESQQMFVQALKDLEKNDNKAHGEKHEELITLGSPDSHTISEGQKSSGTSKGTRKGKEKSSEKERTAKEKQAPRFEPQMYAAHPQQEDPNKPYWILRLVTEHNEAEFFEVKKDTERTDEIRAMKQAWEMTEPGRSIKVI</sequence>
<comment type="caution">
    <text evidence="1">The sequence shown here is derived from an EMBL/GenBank/DDBJ whole genome shotgun (WGS) entry which is preliminary data.</text>
</comment>
<proteinExistence type="predicted"/>